<evidence type="ECO:0000313" key="10">
    <source>
        <dbReference type="Proteomes" id="UP000321154"/>
    </source>
</evidence>
<keyword evidence="2" id="KW-1003">Cell membrane</keyword>
<evidence type="ECO:0000256" key="5">
    <source>
        <dbReference type="ARBA" id="ARBA00023136"/>
    </source>
</evidence>
<evidence type="ECO:0000256" key="7">
    <source>
        <dbReference type="SAM" id="Phobius"/>
    </source>
</evidence>
<name>A0A7W3PI52_9MICO</name>
<dbReference type="PANTHER" id="PTHR32196:SF72">
    <property type="entry name" value="RIBOSE IMPORT PERMEASE PROTEIN RBSC"/>
    <property type="match status" value="1"/>
</dbReference>
<dbReference type="AlphaFoldDB" id="A0A7W3PI52"/>
<evidence type="ECO:0000256" key="3">
    <source>
        <dbReference type="ARBA" id="ARBA00022692"/>
    </source>
</evidence>
<dbReference type="GO" id="GO:0022857">
    <property type="term" value="F:transmembrane transporter activity"/>
    <property type="evidence" value="ECO:0007669"/>
    <property type="project" value="InterPro"/>
</dbReference>
<feature type="transmembrane region" description="Helical" evidence="7">
    <location>
        <begin position="286"/>
        <end position="307"/>
    </location>
</feature>
<evidence type="ECO:0000256" key="6">
    <source>
        <dbReference type="SAM" id="MobiDB-lite"/>
    </source>
</evidence>
<feature type="transmembrane region" description="Helical" evidence="7">
    <location>
        <begin position="181"/>
        <end position="202"/>
    </location>
</feature>
<accession>A0A7W3PI52</accession>
<comment type="subcellular location">
    <subcellularLocation>
        <location evidence="1">Cell membrane</location>
        <topology evidence="1">Multi-pass membrane protein</topology>
    </subcellularLocation>
</comment>
<feature type="region of interest" description="Disordered" evidence="6">
    <location>
        <begin position="1"/>
        <end position="21"/>
    </location>
</feature>
<dbReference type="EMBL" id="BJUV01000001">
    <property type="protein sequence ID" value="GEK81889.1"/>
    <property type="molecule type" value="Genomic_DNA"/>
</dbReference>
<dbReference type="EMBL" id="JACGWW010000001">
    <property type="protein sequence ID" value="MBA8812397.1"/>
    <property type="molecule type" value="Genomic_DNA"/>
</dbReference>
<comment type="caution">
    <text evidence="9">The sequence shown here is derived from an EMBL/GenBank/DDBJ whole genome shotgun (WGS) entry which is preliminary data.</text>
</comment>
<dbReference type="PANTHER" id="PTHR32196">
    <property type="entry name" value="ABC TRANSPORTER PERMEASE PROTEIN YPHD-RELATED-RELATED"/>
    <property type="match status" value="1"/>
</dbReference>
<organism evidence="9 11">
    <name type="scientific">Frigoribacterium faeni</name>
    <dbReference type="NCBI Taxonomy" id="145483"/>
    <lineage>
        <taxon>Bacteria</taxon>
        <taxon>Bacillati</taxon>
        <taxon>Actinomycetota</taxon>
        <taxon>Actinomycetes</taxon>
        <taxon>Micrococcales</taxon>
        <taxon>Microbacteriaceae</taxon>
        <taxon>Frigoribacterium</taxon>
    </lineage>
</organism>
<keyword evidence="5 7" id="KW-0472">Membrane</keyword>
<gene>
    <name evidence="9" type="ORF">FB463_000621</name>
    <name evidence="8" type="ORF">FFA01_01980</name>
</gene>
<proteinExistence type="predicted"/>
<protein>
    <submittedName>
        <fullName evidence="9">Ribose transport system permease protein</fullName>
    </submittedName>
    <submittedName>
        <fullName evidence="8">Sugar transporter</fullName>
    </submittedName>
</protein>
<evidence type="ECO:0000313" key="8">
    <source>
        <dbReference type="EMBL" id="GEK81889.1"/>
    </source>
</evidence>
<dbReference type="Pfam" id="PF02653">
    <property type="entry name" value="BPD_transp_2"/>
    <property type="match status" value="1"/>
</dbReference>
<dbReference type="RefSeq" id="WP_146852025.1">
    <property type="nucleotide sequence ID" value="NZ_BAAAHR010000002.1"/>
</dbReference>
<keyword evidence="4 7" id="KW-1133">Transmembrane helix</keyword>
<evidence type="ECO:0000256" key="4">
    <source>
        <dbReference type="ARBA" id="ARBA00022989"/>
    </source>
</evidence>
<dbReference type="InterPro" id="IPR001851">
    <property type="entry name" value="ABC_transp_permease"/>
</dbReference>
<feature type="transmembrane region" description="Helical" evidence="7">
    <location>
        <begin position="91"/>
        <end position="112"/>
    </location>
</feature>
<keyword evidence="8" id="KW-0762">Sugar transport</keyword>
<dbReference type="Proteomes" id="UP000321154">
    <property type="component" value="Unassembled WGS sequence"/>
</dbReference>
<keyword evidence="10" id="KW-1185">Reference proteome</keyword>
<dbReference type="OrthoDB" id="9808136at2"/>
<evidence type="ECO:0000313" key="9">
    <source>
        <dbReference type="EMBL" id="MBA8812397.1"/>
    </source>
</evidence>
<evidence type="ECO:0000313" key="11">
    <source>
        <dbReference type="Proteomes" id="UP000522688"/>
    </source>
</evidence>
<feature type="transmembrane region" description="Helical" evidence="7">
    <location>
        <begin position="313"/>
        <end position="331"/>
    </location>
</feature>
<feature type="transmembrane region" description="Helical" evidence="7">
    <location>
        <begin position="27"/>
        <end position="47"/>
    </location>
</feature>
<keyword evidence="8" id="KW-0813">Transport</keyword>
<dbReference type="GO" id="GO:0005886">
    <property type="term" value="C:plasma membrane"/>
    <property type="evidence" value="ECO:0007669"/>
    <property type="project" value="UniProtKB-SubCell"/>
</dbReference>
<dbReference type="PRINTS" id="PR00173">
    <property type="entry name" value="EDTRNSPORT"/>
</dbReference>
<evidence type="ECO:0000256" key="2">
    <source>
        <dbReference type="ARBA" id="ARBA00022475"/>
    </source>
</evidence>
<feature type="transmembrane region" description="Helical" evidence="7">
    <location>
        <begin position="59"/>
        <end position="79"/>
    </location>
</feature>
<feature type="transmembrane region" description="Helical" evidence="7">
    <location>
        <begin position="143"/>
        <end position="161"/>
    </location>
</feature>
<reference evidence="9 11" key="2">
    <citation type="submission" date="2020-07" db="EMBL/GenBank/DDBJ databases">
        <title>Sequencing the genomes of 1000 actinobacteria strains.</title>
        <authorList>
            <person name="Klenk H.-P."/>
        </authorList>
    </citation>
    <scope>NUCLEOTIDE SEQUENCE [LARGE SCALE GENOMIC DNA]</scope>
    <source>
        <strain evidence="9 11">DSM 10309</strain>
    </source>
</reference>
<sequence>MTLREPTLAPVRPTGTSRPRRRGAPRWISLLGWSVVLAEFVVLAVVSPSFATTGNAATILSQAAVYAIAGFGLAIVVITGGDDVVRGGIDLSSGAVVAVSGVVAALVAATGAGALPAIAAALAVSAGFGALNATVVVLGVSPLLVTLASGGIVTSVVYLATGNVKVPLDDAVFRWLRDGTVGGVPAPVLVLTVTAVVVGLAVGRTSWGVRSYAVGENPTAAAVTGVAVWRYVAGSYVLSALLAGVAGILLASRLAAAVPDVGEQILLDIVLTAYMSVVFSRRLVVTIGGTLVAAVFVAALSNGFTLLGVGSQWVGVVKGVLILAVLALAAVRERGVTR</sequence>
<dbReference type="Proteomes" id="UP000522688">
    <property type="component" value="Unassembled WGS sequence"/>
</dbReference>
<reference evidence="8 10" key="1">
    <citation type="submission" date="2019-07" db="EMBL/GenBank/DDBJ databases">
        <title>Whole genome shotgun sequence of Frigoribacterium faeni NBRC 103066.</title>
        <authorList>
            <person name="Hosoyama A."/>
            <person name="Uohara A."/>
            <person name="Ohji S."/>
            <person name="Ichikawa N."/>
        </authorList>
    </citation>
    <scope>NUCLEOTIDE SEQUENCE [LARGE SCALE GENOMIC DNA]</scope>
    <source>
        <strain evidence="8 10">NBRC 103066</strain>
    </source>
</reference>
<evidence type="ECO:0000256" key="1">
    <source>
        <dbReference type="ARBA" id="ARBA00004651"/>
    </source>
</evidence>
<feature type="transmembrane region" description="Helical" evidence="7">
    <location>
        <begin position="236"/>
        <end position="255"/>
    </location>
</feature>
<keyword evidence="3 7" id="KW-0812">Transmembrane</keyword>